<evidence type="ECO:0000313" key="3">
    <source>
        <dbReference type="EMBL" id="GAA1251080.1"/>
    </source>
</evidence>
<protein>
    <submittedName>
        <fullName evidence="3">Uncharacterized protein</fullName>
    </submittedName>
</protein>
<name>A0ABN1WPH8_9PSEU</name>
<evidence type="ECO:0000256" key="1">
    <source>
        <dbReference type="SAM" id="MobiDB-lite"/>
    </source>
</evidence>
<feature type="compositionally biased region" description="Basic and acidic residues" evidence="1">
    <location>
        <begin position="70"/>
        <end position="84"/>
    </location>
</feature>
<feature type="compositionally biased region" description="Polar residues" evidence="1">
    <location>
        <begin position="1"/>
        <end position="14"/>
    </location>
</feature>
<evidence type="ECO:0000256" key="2">
    <source>
        <dbReference type="SAM" id="Phobius"/>
    </source>
</evidence>
<keyword evidence="2" id="KW-0812">Transmembrane</keyword>
<evidence type="ECO:0000313" key="4">
    <source>
        <dbReference type="Proteomes" id="UP001500653"/>
    </source>
</evidence>
<keyword evidence="2" id="KW-1133">Transmembrane helix</keyword>
<feature type="compositionally biased region" description="Polar residues" evidence="1">
    <location>
        <begin position="186"/>
        <end position="199"/>
    </location>
</feature>
<gene>
    <name evidence="3" type="ORF">GCM10009676_42340</name>
</gene>
<accession>A0ABN1WPH8</accession>
<dbReference type="Proteomes" id="UP001500653">
    <property type="component" value="Unassembled WGS sequence"/>
</dbReference>
<sequence length="199" mass="20932">MTGSVTGTQPTNNEVEAMTRTAEAGESVKDRLTDGTDEVVQTSRRTQKKLAAQAKKASKEVSKSAKKAKQVADERRDDLTEPTRKAKKAAVKAAKAAGESKRRAKKDFKVAKKDFKVAMKEAKGAAAGEADETGKKKKKRKALPILLAIGVIAGVAYALRPKPETPVAPAPPQSTDNPETGGAAGTNGQTSAKPQPKQA</sequence>
<reference evidence="3 4" key="1">
    <citation type="journal article" date="2019" name="Int. J. Syst. Evol. Microbiol.">
        <title>The Global Catalogue of Microorganisms (GCM) 10K type strain sequencing project: providing services to taxonomists for standard genome sequencing and annotation.</title>
        <authorList>
            <consortium name="The Broad Institute Genomics Platform"/>
            <consortium name="The Broad Institute Genome Sequencing Center for Infectious Disease"/>
            <person name="Wu L."/>
            <person name="Ma J."/>
        </authorList>
    </citation>
    <scope>NUCLEOTIDE SEQUENCE [LARGE SCALE GENOMIC DNA]</scope>
    <source>
        <strain evidence="3 4">JCM 13023</strain>
    </source>
</reference>
<feature type="region of interest" description="Disordered" evidence="1">
    <location>
        <begin position="162"/>
        <end position="199"/>
    </location>
</feature>
<proteinExistence type="predicted"/>
<keyword evidence="4" id="KW-1185">Reference proteome</keyword>
<comment type="caution">
    <text evidence="3">The sequence shown here is derived from an EMBL/GenBank/DDBJ whole genome shotgun (WGS) entry which is preliminary data.</text>
</comment>
<organism evidence="3 4">
    <name type="scientific">Prauserella halophila</name>
    <dbReference type="NCBI Taxonomy" id="185641"/>
    <lineage>
        <taxon>Bacteria</taxon>
        <taxon>Bacillati</taxon>
        <taxon>Actinomycetota</taxon>
        <taxon>Actinomycetes</taxon>
        <taxon>Pseudonocardiales</taxon>
        <taxon>Pseudonocardiaceae</taxon>
        <taxon>Prauserella</taxon>
    </lineage>
</organism>
<feature type="region of interest" description="Disordered" evidence="1">
    <location>
        <begin position="1"/>
        <end position="107"/>
    </location>
</feature>
<keyword evidence="2" id="KW-0472">Membrane</keyword>
<feature type="transmembrane region" description="Helical" evidence="2">
    <location>
        <begin position="142"/>
        <end position="159"/>
    </location>
</feature>
<dbReference type="EMBL" id="BAAALN010000018">
    <property type="protein sequence ID" value="GAA1251080.1"/>
    <property type="molecule type" value="Genomic_DNA"/>
</dbReference>